<evidence type="ECO:0000256" key="4">
    <source>
        <dbReference type="ARBA" id="ARBA00022801"/>
    </source>
</evidence>
<dbReference type="PANTHER" id="PTHR47966:SF51">
    <property type="entry name" value="BETA-SITE APP-CLEAVING ENZYME, ISOFORM A-RELATED"/>
    <property type="match status" value="1"/>
</dbReference>
<dbReference type="AlphaFoldDB" id="J3JWT0"/>
<dbReference type="OrthoDB" id="771136at2759"/>
<feature type="active site" evidence="5">
    <location>
        <position position="109"/>
    </location>
</feature>
<name>J3JWT0_DENPD</name>
<reference evidence="9" key="1">
    <citation type="journal article" date="2012" name="Insect Biochem. Mol. Biol.">
        <title>Transcriptome and full-length cDNA resources for the mountain pine beetle, Dendroctonus ponderosae Hopkins, a major insect pest of pine forests.</title>
        <authorList>
            <person name="Keeling C.I."/>
            <person name="Henderson H."/>
            <person name="Li M."/>
            <person name="Yuen M."/>
            <person name="Clark E.L."/>
            <person name="Fraser J.D."/>
            <person name="Huber D.P."/>
            <person name="Liao N.Y."/>
            <person name="Roderick Docking T."/>
            <person name="Birol I."/>
            <person name="Chan S.K."/>
            <person name="Taylor G.A."/>
            <person name="Palmquist D."/>
            <person name="Jones S.J."/>
            <person name="Bohlmann J."/>
        </authorList>
    </citation>
    <scope>NUCLEOTIDE SEQUENCE</scope>
    <source>
        <tissue evidence="9">Pupae</tissue>
    </source>
</reference>
<dbReference type="PANTHER" id="PTHR47966">
    <property type="entry name" value="BETA-SITE APP-CLEAVING ENZYME, ISOFORM A-RELATED"/>
    <property type="match status" value="1"/>
</dbReference>
<dbReference type="InterPro" id="IPR001461">
    <property type="entry name" value="Aspartic_peptidase_A1"/>
</dbReference>
<accession>J3JWT0</accession>
<organism evidence="9">
    <name type="scientific">Dendroctonus ponderosae</name>
    <name type="common">Mountain pine beetle</name>
    <dbReference type="NCBI Taxonomy" id="77166"/>
    <lineage>
        <taxon>Eukaryota</taxon>
        <taxon>Metazoa</taxon>
        <taxon>Ecdysozoa</taxon>
        <taxon>Arthropoda</taxon>
        <taxon>Hexapoda</taxon>
        <taxon>Insecta</taxon>
        <taxon>Pterygota</taxon>
        <taxon>Neoptera</taxon>
        <taxon>Endopterygota</taxon>
        <taxon>Coleoptera</taxon>
        <taxon>Polyphaga</taxon>
        <taxon>Cucujiformia</taxon>
        <taxon>Curculionidae</taxon>
        <taxon>Scolytinae</taxon>
        <taxon>Dendroctonus</taxon>
    </lineage>
</organism>
<dbReference type="GO" id="GO:0005764">
    <property type="term" value="C:lysosome"/>
    <property type="evidence" value="ECO:0007669"/>
    <property type="project" value="TreeGrafter"/>
</dbReference>
<keyword evidence="7" id="KW-0732">Signal</keyword>
<dbReference type="FunFam" id="2.40.70.10:FF:000115">
    <property type="entry name" value="Lysosomal aspartic protease"/>
    <property type="match status" value="1"/>
</dbReference>
<keyword evidence="6" id="KW-1015">Disulfide bond</keyword>
<evidence type="ECO:0000256" key="3">
    <source>
        <dbReference type="ARBA" id="ARBA00022750"/>
    </source>
</evidence>
<sequence length="420" mass="47508">MLIKLLITLLLCNIIAYSSALVSENGNPDPEPGIIRMTLTRQKTAFEQHLNNAPFLKKYGINSDWLYKKHHKPSPRTNDSIAMFRYLDNEFYGTVVLGRTGKSLNVAFDTAWTMSWVLSSQCNHFKSMGCMFHNTYDHDKSKDYKADGRKIVVPEGTYNLSGFFSYDSVAVAHSNISNFSFVEMTNVPNSYLFNKIDGIIGFGLQHDAYQPFFYALVDQKKIAQPIFCIYLNRDKQSSHGGNIIMGFIEYRHVHSTKDAANNIVYDPITFKDIKPGYLWEFDLDAVHFDRQKGGPLIFCKGTGCTAFTDTSSNSIIGPKADIDEIHKAIKARSFFFDKYTVDCDTINKLPEIAFTIGGKNFTLAGRDYTIKMTYWGIGVCLSAFEPYESSNTWVLGGAFLSEYYTIYNIEDKQIGIVKAA</sequence>
<evidence type="ECO:0000256" key="2">
    <source>
        <dbReference type="ARBA" id="ARBA00022670"/>
    </source>
</evidence>
<proteinExistence type="evidence at transcript level"/>
<keyword evidence="2" id="KW-0645">Protease</keyword>
<dbReference type="PROSITE" id="PS51767">
    <property type="entry name" value="PEPTIDASE_A1"/>
    <property type="match status" value="1"/>
</dbReference>
<comment type="similarity">
    <text evidence="1">Belongs to the peptidase A1 family.</text>
</comment>
<feature type="chain" id="PRO_5003772354" description="Peptidase A1 domain-containing protein" evidence="7">
    <location>
        <begin position="21"/>
        <end position="420"/>
    </location>
</feature>
<dbReference type="Pfam" id="PF00026">
    <property type="entry name" value="Asp"/>
    <property type="match status" value="1"/>
</dbReference>
<evidence type="ECO:0000256" key="1">
    <source>
        <dbReference type="ARBA" id="ARBA00007447"/>
    </source>
</evidence>
<dbReference type="PRINTS" id="PR00792">
    <property type="entry name" value="PEPSIN"/>
</dbReference>
<dbReference type="GO" id="GO:0006508">
    <property type="term" value="P:proteolysis"/>
    <property type="evidence" value="ECO:0007669"/>
    <property type="project" value="UniProtKB-KW"/>
</dbReference>
<evidence type="ECO:0000259" key="8">
    <source>
        <dbReference type="PROSITE" id="PS51767"/>
    </source>
</evidence>
<evidence type="ECO:0000256" key="6">
    <source>
        <dbReference type="PIRSR" id="PIRSR601461-2"/>
    </source>
</evidence>
<evidence type="ECO:0000256" key="5">
    <source>
        <dbReference type="PIRSR" id="PIRSR601461-1"/>
    </source>
</evidence>
<dbReference type="SUPFAM" id="SSF50630">
    <property type="entry name" value="Acid proteases"/>
    <property type="match status" value="1"/>
</dbReference>
<dbReference type="HOGENOM" id="CLU_013253_3_3_1"/>
<feature type="signal peptide" evidence="7">
    <location>
        <begin position="1"/>
        <end position="20"/>
    </location>
</feature>
<keyword evidence="3" id="KW-0064">Aspartyl protease</keyword>
<dbReference type="InterPro" id="IPR033121">
    <property type="entry name" value="PEPTIDASE_A1"/>
</dbReference>
<feature type="disulfide bond" evidence="6">
    <location>
        <begin position="122"/>
        <end position="130"/>
    </location>
</feature>
<feature type="disulfide bond" evidence="6">
    <location>
        <begin position="343"/>
        <end position="380"/>
    </location>
</feature>
<feature type="active site" evidence="5">
    <location>
        <position position="309"/>
    </location>
</feature>
<dbReference type="Gene3D" id="2.40.70.10">
    <property type="entry name" value="Acid Proteases"/>
    <property type="match status" value="2"/>
</dbReference>
<dbReference type="EMBL" id="BT127698">
    <property type="protein sequence ID" value="AEE62660.1"/>
    <property type="molecule type" value="mRNA"/>
</dbReference>
<evidence type="ECO:0000256" key="7">
    <source>
        <dbReference type="SAM" id="SignalP"/>
    </source>
</evidence>
<feature type="domain" description="Peptidase A1" evidence="8">
    <location>
        <begin position="91"/>
        <end position="417"/>
    </location>
</feature>
<dbReference type="Gene3D" id="2.60.40.1960">
    <property type="match status" value="1"/>
</dbReference>
<dbReference type="GO" id="GO:0004190">
    <property type="term" value="F:aspartic-type endopeptidase activity"/>
    <property type="evidence" value="ECO:0007669"/>
    <property type="project" value="UniProtKB-KW"/>
</dbReference>
<keyword evidence="4" id="KW-0378">Hydrolase</keyword>
<protein>
    <recommendedName>
        <fullName evidence="8">Peptidase A1 domain-containing protein</fullName>
    </recommendedName>
</protein>
<evidence type="ECO:0000313" key="9">
    <source>
        <dbReference type="EMBL" id="AEE62660.1"/>
    </source>
</evidence>
<dbReference type="InterPro" id="IPR021109">
    <property type="entry name" value="Peptidase_aspartic_dom_sf"/>
</dbReference>